<keyword evidence="2" id="KW-1185">Reference proteome</keyword>
<organism evidence="1 2">
    <name type="scientific">Populus alba</name>
    <name type="common">White poplar</name>
    <dbReference type="NCBI Taxonomy" id="43335"/>
    <lineage>
        <taxon>Eukaryota</taxon>
        <taxon>Viridiplantae</taxon>
        <taxon>Streptophyta</taxon>
        <taxon>Embryophyta</taxon>
        <taxon>Tracheophyta</taxon>
        <taxon>Spermatophyta</taxon>
        <taxon>Magnoliopsida</taxon>
        <taxon>eudicotyledons</taxon>
        <taxon>Gunneridae</taxon>
        <taxon>Pentapetalae</taxon>
        <taxon>rosids</taxon>
        <taxon>fabids</taxon>
        <taxon>Malpighiales</taxon>
        <taxon>Salicaceae</taxon>
        <taxon>Saliceae</taxon>
        <taxon>Populus</taxon>
    </lineage>
</organism>
<proteinExistence type="predicted"/>
<comment type="caution">
    <text evidence="1">The sequence shown here is derived from an EMBL/GenBank/DDBJ whole genome shotgun (WGS) entry which is preliminary data.</text>
</comment>
<reference evidence="1 2" key="1">
    <citation type="journal article" date="2024" name="Plant Biotechnol. J.">
        <title>Genome and CRISPR/Cas9 system of a widespread forest tree (Populus alba) in the world.</title>
        <authorList>
            <person name="Liu Y.J."/>
            <person name="Jiang P.F."/>
            <person name="Han X.M."/>
            <person name="Li X.Y."/>
            <person name="Wang H.M."/>
            <person name="Wang Y.J."/>
            <person name="Wang X.X."/>
            <person name="Zeng Q.Y."/>
        </authorList>
    </citation>
    <scope>NUCLEOTIDE SEQUENCE [LARGE SCALE GENOMIC DNA]</scope>
    <source>
        <strain evidence="2">cv. PAL-ZL1</strain>
    </source>
</reference>
<protein>
    <submittedName>
        <fullName evidence="1">Uncharacterized protein</fullName>
    </submittedName>
</protein>
<dbReference type="Proteomes" id="UP000309997">
    <property type="component" value="Unassembled WGS sequence"/>
</dbReference>
<dbReference type="EMBL" id="RCHU02000004">
    <property type="protein sequence ID" value="KAL3596331.1"/>
    <property type="molecule type" value="Genomic_DNA"/>
</dbReference>
<accession>A0ACC4CFQ8</accession>
<evidence type="ECO:0000313" key="2">
    <source>
        <dbReference type="Proteomes" id="UP000309997"/>
    </source>
</evidence>
<gene>
    <name evidence="1" type="ORF">D5086_007968</name>
</gene>
<evidence type="ECO:0000313" key="1">
    <source>
        <dbReference type="EMBL" id="KAL3596331.1"/>
    </source>
</evidence>
<sequence length="67" mass="7367">MRPETLQIKAISVDPGGENLFEMASRSSYSGLPSNLSYKLKRLELPLFSTPPISYGSALIGRKVIHC</sequence>
<name>A0ACC4CFQ8_POPAL</name>